<keyword evidence="3" id="KW-1185">Reference proteome</keyword>
<accession>A0A699YSQ1</accession>
<comment type="caution">
    <text evidence="2">The sequence shown here is derived from an EMBL/GenBank/DDBJ whole genome shotgun (WGS) entry which is preliminary data.</text>
</comment>
<reference evidence="2 3" key="1">
    <citation type="submission" date="2020-02" db="EMBL/GenBank/DDBJ databases">
        <title>Draft genome sequence of Haematococcus lacustris strain NIES-144.</title>
        <authorList>
            <person name="Morimoto D."/>
            <person name="Nakagawa S."/>
            <person name="Yoshida T."/>
            <person name="Sawayama S."/>
        </authorList>
    </citation>
    <scope>NUCLEOTIDE SEQUENCE [LARGE SCALE GENOMIC DNA]</scope>
    <source>
        <strain evidence="2 3">NIES-144</strain>
    </source>
</reference>
<feature type="non-terminal residue" evidence="2">
    <location>
        <position position="1"/>
    </location>
</feature>
<organism evidence="2 3">
    <name type="scientific">Haematococcus lacustris</name>
    <name type="common">Green alga</name>
    <name type="synonym">Haematococcus pluvialis</name>
    <dbReference type="NCBI Taxonomy" id="44745"/>
    <lineage>
        <taxon>Eukaryota</taxon>
        <taxon>Viridiplantae</taxon>
        <taxon>Chlorophyta</taxon>
        <taxon>core chlorophytes</taxon>
        <taxon>Chlorophyceae</taxon>
        <taxon>CS clade</taxon>
        <taxon>Chlamydomonadales</taxon>
        <taxon>Haematococcaceae</taxon>
        <taxon>Haematococcus</taxon>
    </lineage>
</organism>
<evidence type="ECO:0000313" key="2">
    <source>
        <dbReference type="EMBL" id="GFH09956.1"/>
    </source>
</evidence>
<name>A0A699YSQ1_HAELA</name>
<gene>
    <name evidence="2" type="ORF">HaLaN_05189</name>
</gene>
<evidence type="ECO:0000256" key="1">
    <source>
        <dbReference type="SAM" id="MobiDB-lite"/>
    </source>
</evidence>
<sequence>MQSQQLRLKSSAGPVATAYQDPGCTTQHGTSAEPAAAAAASKAAEQGVAAGAGATSISMADLEVLGYPAQKGKVLVNCLVKLGRADMQGAAHFRLR</sequence>
<evidence type="ECO:0000313" key="3">
    <source>
        <dbReference type="Proteomes" id="UP000485058"/>
    </source>
</evidence>
<proteinExistence type="predicted"/>
<protein>
    <submittedName>
        <fullName evidence="2">Uncharacterized protein</fullName>
    </submittedName>
</protein>
<feature type="region of interest" description="Disordered" evidence="1">
    <location>
        <begin position="1"/>
        <end position="37"/>
    </location>
</feature>
<dbReference type="EMBL" id="BLLF01000276">
    <property type="protein sequence ID" value="GFH09956.1"/>
    <property type="molecule type" value="Genomic_DNA"/>
</dbReference>
<dbReference type="Proteomes" id="UP000485058">
    <property type="component" value="Unassembled WGS sequence"/>
</dbReference>
<dbReference type="AlphaFoldDB" id="A0A699YSQ1"/>